<organism evidence="2 3">
    <name type="scientific">Shewanella khirikhana</name>
    <dbReference type="NCBI Taxonomy" id="1965282"/>
    <lineage>
        <taxon>Bacteria</taxon>
        <taxon>Pseudomonadati</taxon>
        <taxon>Pseudomonadota</taxon>
        <taxon>Gammaproteobacteria</taxon>
        <taxon>Alteromonadales</taxon>
        <taxon>Shewanellaceae</taxon>
        <taxon>Shewanella</taxon>
    </lineage>
</organism>
<evidence type="ECO:0000256" key="1">
    <source>
        <dbReference type="SAM" id="SignalP"/>
    </source>
</evidence>
<dbReference type="EMBL" id="CP020373">
    <property type="protein sequence ID" value="AZQ12306.1"/>
    <property type="molecule type" value="Genomic_DNA"/>
</dbReference>
<accession>A0ABN5TZ82</accession>
<protein>
    <recommendedName>
        <fullName evidence="4">DUF1223 domain-containing protein</fullName>
    </recommendedName>
</protein>
<dbReference type="PANTHER" id="PTHR36057:SF1">
    <property type="entry name" value="LIPOPROTEIN LIPID ATTACHMENT SITE-LIKE PROTEIN, PUTATIVE (DUF1223)-RELATED"/>
    <property type="match status" value="1"/>
</dbReference>
<evidence type="ECO:0008006" key="4">
    <source>
        <dbReference type="Google" id="ProtNLM"/>
    </source>
</evidence>
<dbReference type="SUPFAM" id="SSF52833">
    <property type="entry name" value="Thioredoxin-like"/>
    <property type="match status" value="1"/>
</dbReference>
<gene>
    <name evidence="2" type="ORF">STH12_03246</name>
</gene>
<dbReference type="Proteomes" id="UP000278437">
    <property type="component" value="Chromosome"/>
</dbReference>
<evidence type="ECO:0000313" key="3">
    <source>
        <dbReference type="Proteomes" id="UP000278437"/>
    </source>
</evidence>
<dbReference type="PANTHER" id="PTHR36057">
    <property type="match status" value="1"/>
</dbReference>
<evidence type="ECO:0000313" key="2">
    <source>
        <dbReference type="EMBL" id="AZQ12306.1"/>
    </source>
</evidence>
<feature type="signal peptide" evidence="1">
    <location>
        <begin position="1"/>
        <end position="19"/>
    </location>
</feature>
<dbReference type="InterPro" id="IPR036249">
    <property type="entry name" value="Thioredoxin-like_sf"/>
</dbReference>
<reference evidence="3" key="1">
    <citation type="submission" date="2017-03" db="EMBL/GenBank/DDBJ databases">
        <title>Full genome sequence of a non-lethal Shewanella isolate that potentiates virulence of Vibio parahaemolyticus causing acute hepatopancreatic necrosis disease (AHPND) in shrimp.</title>
        <authorList>
            <person name="Prachumwat A."/>
            <person name="Sritunyalucksana K."/>
        </authorList>
    </citation>
    <scope>NUCLEOTIDE SEQUENCE [LARGE SCALE GENOMIC DNA]</scope>
    <source>
        <strain evidence="3">TH2012</strain>
    </source>
</reference>
<name>A0ABN5TZ82_9GAMM</name>
<dbReference type="RefSeq" id="WP_126168492.1">
    <property type="nucleotide sequence ID" value="NZ_CP020373.1"/>
</dbReference>
<sequence length="246" mass="27682">MRLLWLFVLPALLALPLSAVEFSARSENPEPIIIELYTSQGCSSCPPAEAWLSAFAKEKDLWHKYFPLAFHVSYWDYLGWKDPFADKRFGKRQYAHWNRKHSKGVYTPQIFIGADEWRGEDRRGERRGGEGRRAAAAPLSLSLKDKRLNADYGAAAPLLNLAIVGVGIHTPVAKGENRGKTLQQDFAVLSLYQFDNQSDIANISRFGGELKLDMDALLRRAPRLALVAWVDEDMQPLQAVGGWLTP</sequence>
<dbReference type="Pfam" id="PF06764">
    <property type="entry name" value="DUF1223"/>
    <property type="match status" value="1"/>
</dbReference>
<dbReference type="InterPro" id="IPR010634">
    <property type="entry name" value="DUF1223"/>
</dbReference>
<keyword evidence="3" id="KW-1185">Reference proteome</keyword>
<feature type="chain" id="PRO_5045432702" description="DUF1223 domain-containing protein" evidence="1">
    <location>
        <begin position="20"/>
        <end position="246"/>
    </location>
</feature>
<proteinExistence type="predicted"/>
<keyword evidence="1" id="KW-0732">Signal</keyword>